<keyword evidence="3 6" id="KW-0812">Transmembrane</keyword>
<comment type="caution">
    <text evidence="7">The sequence shown here is derived from an EMBL/GenBank/DDBJ whole genome shotgun (WGS) entry which is preliminary data.</text>
</comment>
<evidence type="ECO:0000256" key="6">
    <source>
        <dbReference type="RuleBase" id="RU363053"/>
    </source>
</evidence>
<comment type="similarity">
    <text evidence="2 6">Belongs to the peroxisomal membrane protein PXMP2/4 family.</text>
</comment>
<keyword evidence="8" id="KW-1185">Reference proteome</keyword>
<name>A0A6G0XWQ2_9STRA</name>
<evidence type="ECO:0000313" key="7">
    <source>
        <dbReference type="EMBL" id="KAF0744994.1"/>
    </source>
</evidence>
<dbReference type="PANTHER" id="PTHR11266">
    <property type="entry name" value="PEROXISOMAL MEMBRANE PROTEIN 2, PXMP2 MPV17"/>
    <property type="match status" value="1"/>
</dbReference>
<gene>
    <name evidence="7" type="ORF">Ae201684_000577</name>
</gene>
<feature type="transmembrane region" description="Helical" evidence="6">
    <location>
        <begin position="70"/>
        <end position="92"/>
    </location>
</feature>
<sequence length="200" mass="22745">MMLRRLLRRFSTTKPPQTPPRSSAWAAYSRLLARYPLLTKTLSSGAIAGIGDVVSQLGIEDAETFDVRRLVIFTAVGGVYIAPLLHVSYGLLNRMFVGVSTKVVLQRVAVDQFVLTPTFFVSYFALMQTLAADDVTIEEKLRQEWWPTVQTNWVVWVPAMWINFRYIALPYQVLFSNVVSLFWNAYMSFVSHRAIKASTN</sequence>
<dbReference type="InterPro" id="IPR007248">
    <property type="entry name" value="Mpv17_PMP22"/>
</dbReference>
<dbReference type="AlphaFoldDB" id="A0A6G0XWQ2"/>
<dbReference type="EMBL" id="VJMJ01000003">
    <property type="protein sequence ID" value="KAF0744994.1"/>
    <property type="molecule type" value="Genomic_DNA"/>
</dbReference>
<evidence type="ECO:0000256" key="4">
    <source>
        <dbReference type="ARBA" id="ARBA00022989"/>
    </source>
</evidence>
<evidence type="ECO:0000256" key="2">
    <source>
        <dbReference type="ARBA" id="ARBA00006824"/>
    </source>
</evidence>
<organism evidence="7 8">
    <name type="scientific">Aphanomyces euteiches</name>
    <dbReference type="NCBI Taxonomy" id="100861"/>
    <lineage>
        <taxon>Eukaryota</taxon>
        <taxon>Sar</taxon>
        <taxon>Stramenopiles</taxon>
        <taxon>Oomycota</taxon>
        <taxon>Saprolegniomycetes</taxon>
        <taxon>Saprolegniales</taxon>
        <taxon>Verrucalvaceae</taxon>
        <taxon>Aphanomyces</taxon>
    </lineage>
</organism>
<evidence type="ECO:0000256" key="1">
    <source>
        <dbReference type="ARBA" id="ARBA00004141"/>
    </source>
</evidence>
<keyword evidence="4 6" id="KW-1133">Transmembrane helix</keyword>
<evidence type="ECO:0000256" key="3">
    <source>
        <dbReference type="ARBA" id="ARBA00022692"/>
    </source>
</evidence>
<accession>A0A6G0XWQ2</accession>
<dbReference type="GO" id="GO:0005737">
    <property type="term" value="C:cytoplasm"/>
    <property type="evidence" value="ECO:0007669"/>
    <property type="project" value="TreeGrafter"/>
</dbReference>
<proteinExistence type="inferred from homology"/>
<keyword evidence="5 6" id="KW-0472">Membrane</keyword>
<protein>
    <recommendedName>
        <fullName evidence="9">Protein Mpv17</fullName>
    </recommendedName>
</protein>
<feature type="transmembrane region" description="Helical" evidence="6">
    <location>
        <begin position="168"/>
        <end position="186"/>
    </location>
</feature>
<reference evidence="7 8" key="1">
    <citation type="submission" date="2019-07" db="EMBL/GenBank/DDBJ databases">
        <title>Genomics analysis of Aphanomyces spp. identifies a new class of oomycete effector associated with host adaptation.</title>
        <authorList>
            <person name="Gaulin E."/>
        </authorList>
    </citation>
    <scope>NUCLEOTIDE SEQUENCE [LARGE SCALE GENOMIC DNA]</scope>
    <source>
        <strain evidence="7 8">ATCC 201684</strain>
    </source>
</reference>
<evidence type="ECO:0008006" key="9">
    <source>
        <dbReference type="Google" id="ProtNLM"/>
    </source>
</evidence>
<dbReference type="Pfam" id="PF04117">
    <property type="entry name" value="Mpv17_PMP22"/>
    <property type="match status" value="1"/>
</dbReference>
<dbReference type="Proteomes" id="UP000481153">
    <property type="component" value="Unassembled WGS sequence"/>
</dbReference>
<comment type="subcellular location">
    <subcellularLocation>
        <location evidence="1">Membrane</location>
        <topology evidence="1">Multi-pass membrane protein</topology>
    </subcellularLocation>
</comment>
<evidence type="ECO:0000256" key="5">
    <source>
        <dbReference type="ARBA" id="ARBA00023136"/>
    </source>
</evidence>
<dbReference type="VEuPathDB" id="FungiDB:AeMF1_014742"/>
<feature type="transmembrane region" description="Helical" evidence="6">
    <location>
        <begin position="112"/>
        <end position="132"/>
    </location>
</feature>
<evidence type="ECO:0000313" key="8">
    <source>
        <dbReference type="Proteomes" id="UP000481153"/>
    </source>
</evidence>
<dbReference type="GO" id="GO:0016020">
    <property type="term" value="C:membrane"/>
    <property type="evidence" value="ECO:0007669"/>
    <property type="project" value="UniProtKB-SubCell"/>
</dbReference>